<feature type="coiled-coil region" evidence="1">
    <location>
        <begin position="663"/>
        <end position="690"/>
    </location>
</feature>
<organism evidence="2 3">
    <name type="scientific">Domibacillus mangrovi</name>
    <dbReference type="NCBI Taxonomy" id="1714354"/>
    <lineage>
        <taxon>Bacteria</taxon>
        <taxon>Bacillati</taxon>
        <taxon>Bacillota</taxon>
        <taxon>Bacilli</taxon>
        <taxon>Bacillales</taxon>
        <taxon>Bacillaceae</taxon>
        <taxon>Domibacillus</taxon>
    </lineage>
</organism>
<dbReference type="AlphaFoldDB" id="A0A1Q5P361"/>
<protein>
    <submittedName>
        <fullName evidence="2">Uncharacterized protein</fullName>
    </submittedName>
</protein>
<keyword evidence="1" id="KW-0175">Coiled coil</keyword>
<dbReference type="OrthoDB" id="2745951at2"/>
<evidence type="ECO:0000256" key="1">
    <source>
        <dbReference type="SAM" id="Coils"/>
    </source>
</evidence>
<proteinExistence type="predicted"/>
<gene>
    <name evidence="2" type="ORF">BLL40_08075</name>
</gene>
<keyword evidence="3" id="KW-1185">Reference proteome</keyword>
<name>A0A1Q5P361_9BACI</name>
<dbReference type="RefSeq" id="WP_073711410.1">
    <property type="nucleotide sequence ID" value="NZ_MRWQ01000006.1"/>
</dbReference>
<evidence type="ECO:0000313" key="2">
    <source>
        <dbReference type="EMBL" id="OKL36685.1"/>
    </source>
</evidence>
<reference evidence="2 3" key="1">
    <citation type="submission" date="2016-12" db="EMBL/GenBank/DDBJ databases">
        <title>Domibacillus sp. SAOS 44 whole genome sequencing.</title>
        <authorList>
            <person name="Verma A."/>
            <person name="Krishnamurthi S."/>
        </authorList>
    </citation>
    <scope>NUCLEOTIDE SEQUENCE [LARGE SCALE GENOMIC DNA]</scope>
    <source>
        <strain evidence="2 3">SAOS 44</strain>
    </source>
</reference>
<dbReference type="Proteomes" id="UP000186524">
    <property type="component" value="Unassembled WGS sequence"/>
</dbReference>
<accession>A0A1Q5P361</accession>
<evidence type="ECO:0000313" key="3">
    <source>
        <dbReference type="Proteomes" id="UP000186524"/>
    </source>
</evidence>
<dbReference type="EMBL" id="MRWQ01000006">
    <property type="protein sequence ID" value="OKL36685.1"/>
    <property type="molecule type" value="Genomic_DNA"/>
</dbReference>
<comment type="caution">
    <text evidence="2">The sequence shown here is derived from an EMBL/GenBank/DDBJ whole genome shotgun (WGS) entry which is preliminary data.</text>
</comment>
<sequence>MAKTLYDIKIDKIDLPNELLEILKKHGYDSVGKILTTEKATIQDLGFSSSKATIIRKKAMELGEKAGFGQEQVEKKVGQLLLQNEFLRLIKMDRETLILLESKGVLQDLILYTGVDIVPFQKGNSLPNKLFISSQALKFRKRFKSLPIAAKELYIPHDTLLGYSHRGFLEDGRISHTLFDINWLKENLPRIRKEIKTRPYENSQSKQLWNRLNRSQQTLIEEYLQYRRDSDVVFSRQVYFAQFLKDDAYKLHQLHLVRMFYFIICQRCGIKHYWEKEGFFSYRQLTPLEEELYDPDVFDFDDLNEEDIKALKPGRNSSHTRITDRGYFLGLFYYTLMKKKANINKQQSSFENWAPHQAYAVLMWKAEIIEESFLKYLSVKKYSLKRVSLGKSVYLERQAVAKMMTRILQGEGLGFSNPLKKAAMLAIGFFGIIRPVEIWRMEIDKHLFINKETGLMDTVTIEGTQFGKIFITKEMSKMGLSSSGPYGILLVPRAVKIVNLYLSQLYTRYPHTRGKGYLFRPKGDEWNPHALYASSKTLFDWVVKYKHLLSDILSLNELENFSAYDTRHTGNNLIVKKTFFSDPILDESKKDVAEYHARHKGLKSTNEQFYQESLTLDVYAKVINGALNFPFEQNDLLVWEQNMYNSSNLLPQKHHQMATTAQDNDNNEEAEKIDEQISALKEEMKQLGKRSYLKDHQITSEQLFVKAKSIQKEIDALKLQKGK</sequence>